<feature type="signal peptide" evidence="1">
    <location>
        <begin position="1"/>
        <end position="17"/>
    </location>
</feature>
<evidence type="ECO:0000256" key="1">
    <source>
        <dbReference type="SAM" id="SignalP"/>
    </source>
</evidence>
<organism evidence="2 3">
    <name type="scientific">Nitrospira defluvii</name>
    <dbReference type="NCBI Taxonomy" id="330214"/>
    <lineage>
        <taxon>Bacteria</taxon>
        <taxon>Pseudomonadati</taxon>
        <taxon>Nitrospirota</taxon>
        <taxon>Nitrospiria</taxon>
        <taxon>Nitrospirales</taxon>
        <taxon>Nitrospiraceae</taxon>
        <taxon>Nitrospira</taxon>
    </lineage>
</organism>
<feature type="chain" id="PRO_5003119700" description="DUF1264 domain-containing protein" evidence="1">
    <location>
        <begin position="18"/>
        <end position="184"/>
    </location>
</feature>
<dbReference type="HOGENOM" id="CLU_1583512_0_0_0"/>
<dbReference type="Proteomes" id="UP000001660">
    <property type="component" value="Chromosome"/>
</dbReference>
<dbReference type="Pfam" id="PF06884">
    <property type="entry name" value="DUF1264"/>
    <property type="match status" value="1"/>
</dbReference>
<dbReference type="InterPro" id="IPR010686">
    <property type="entry name" value="OBAP-like"/>
</dbReference>
<keyword evidence="3" id="KW-1185">Reference proteome</keyword>
<sequence length="184" mass="19797">MRSAILMFGLCAAALTAAGCAETAREMKSSSAAPAAATAAKALPTPAQGYTIHVMAPHKFEDGSVHGPYHHYCKPISPEVLQCLLFESTDSNALLTDIEYFVAKSVSRAHVPLETWNKYYHDHEVEIATGRVQILDMPEAQAKEVAAVAAKTDGIIFHLWPDGAKAPNGQVGHPQSVGHKHRTE</sequence>
<gene>
    <name evidence="2" type="ORF">NIDE4058</name>
</gene>
<evidence type="ECO:0000313" key="2">
    <source>
        <dbReference type="EMBL" id="CBK43727.1"/>
    </source>
</evidence>
<accession>D8P895</accession>
<dbReference type="PROSITE" id="PS51257">
    <property type="entry name" value="PROKAR_LIPOPROTEIN"/>
    <property type="match status" value="1"/>
</dbReference>
<dbReference type="EMBL" id="FP929003">
    <property type="protein sequence ID" value="CBK43727.1"/>
    <property type="molecule type" value="Genomic_DNA"/>
</dbReference>
<evidence type="ECO:0008006" key="4">
    <source>
        <dbReference type="Google" id="ProtNLM"/>
    </source>
</evidence>
<proteinExistence type="predicted"/>
<keyword evidence="1" id="KW-0732">Signal</keyword>
<name>D8P895_9BACT</name>
<dbReference type="OrthoDB" id="254168at2"/>
<protein>
    <recommendedName>
        <fullName evidence="4">DUF1264 domain-containing protein</fullName>
    </recommendedName>
</protein>
<evidence type="ECO:0000313" key="3">
    <source>
        <dbReference type="Proteomes" id="UP000001660"/>
    </source>
</evidence>
<dbReference type="STRING" id="330214.NIDE4058"/>
<reference evidence="2 3" key="1">
    <citation type="journal article" date="2010" name="Proc. Natl. Acad. Sci. U.S.A.">
        <title>A Nitrospira metagenome illuminates the physiology and evolution of globally important nitrite-oxidizing bacteria.</title>
        <authorList>
            <person name="Lucker S."/>
            <person name="Wagner M."/>
            <person name="Maixner F."/>
            <person name="Pelletier E."/>
            <person name="Koch H."/>
            <person name="Vacherie B."/>
            <person name="Rattei T."/>
            <person name="Sinninghe Damste J."/>
            <person name="Spieck E."/>
            <person name="Le Paslier D."/>
            <person name="Daims H."/>
        </authorList>
    </citation>
    <scope>NUCLEOTIDE SEQUENCE [LARGE SCALE GENOMIC DNA]</scope>
</reference>
<dbReference type="AlphaFoldDB" id="D8P895"/>
<dbReference type="PANTHER" id="PTHR31360">
    <property type="match status" value="1"/>
</dbReference>
<dbReference type="KEGG" id="nde:NIDE4058"/>
<dbReference type="PANTHER" id="PTHR31360:SF0">
    <property type="entry name" value="OIL BODY-ASSOCIATED PROTEIN 1B"/>
    <property type="match status" value="1"/>
</dbReference>